<dbReference type="EMBL" id="JBAHYK010000489">
    <property type="protein sequence ID" value="KAL0573563.1"/>
    <property type="molecule type" value="Genomic_DNA"/>
</dbReference>
<keyword evidence="1" id="KW-0812">Transmembrane</keyword>
<evidence type="ECO:0000313" key="3">
    <source>
        <dbReference type="Proteomes" id="UP001465976"/>
    </source>
</evidence>
<protein>
    <submittedName>
        <fullName evidence="2">Uncharacterized protein</fullName>
    </submittedName>
</protein>
<feature type="transmembrane region" description="Helical" evidence="1">
    <location>
        <begin position="245"/>
        <end position="266"/>
    </location>
</feature>
<keyword evidence="1" id="KW-0472">Membrane</keyword>
<evidence type="ECO:0000256" key="1">
    <source>
        <dbReference type="SAM" id="Phobius"/>
    </source>
</evidence>
<feature type="transmembrane region" description="Helical" evidence="1">
    <location>
        <begin position="129"/>
        <end position="151"/>
    </location>
</feature>
<gene>
    <name evidence="2" type="ORF">V5O48_008396</name>
</gene>
<name>A0ABR3FED3_9AGAR</name>
<evidence type="ECO:0000313" key="2">
    <source>
        <dbReference type="EMBL" id="KAL0573563.1"/>
    </source>
</evidence>
<organism evidence="2 3">
    <name type="scientific">Marasmius crinis-equi</name>
    <dbReference type="NCBI Taxonomy" id="585013"/>
    <lineage>
        <taxon>Eukaryota</taxon>
        <taxon>Fungi</taxon>
        <taxon>Dikarya</taxon>
        <taxon>Basidiomycota</taxon>
        <taxon>Agaricomycotina</taxon>
        <taxon>Agaricomycetes</taxon>
        <taxon>Agaricomycetidae</taxon>
        <taxon>Agaricales</taxon>
        <taxon>Marasmiineae</taxon>
        <taxon>Marasmiaceae</taxon>
        <taxon>Marasmius</taxon>
    </lineage>
</organism>
<sequence>MFIGTALTTDDKLAEYIVCIAKSQRTADMQGYAVRLSTFVANVCIAILMKWSKKSIEESVAVIMLQVYSTLISTVISMARHDLPVSDVHFALTLTISPLTMWILYSTYRFIRKRPSYLYDNIKSAHQNTIAILSVGMLLWWIVIDILIYSNDKECSVTFWGQLVLYKSFEVVLALIWAGPLFLVLLVMWLVYLIRHFGDIQGEYRRHMKKTVPWQRFRRIQLVARSIKSFWISQWDVITISHRWLPFYAILIYYVTWASALVVWAVDINKFFYDEIIVPFTHTTDSFVDKDFDPLGYGQVVFCRPFNIGPNADNIISPKLLAIAVAAEPLWTVCKLAVRKRMHIREWLLDQPQHTWNGVIFILTGRRDPWKKHLEALSRQAESVTGEKVVSLAAQSGDPTVKKSQAKTDFLDMRDSLDEDFPRRPPGLNSSEYIGYANQYPRQPHSRHQGLWSAPLFPYRSPNGGFPQYGAMV</sequence>
<dbReference type="Proteomes" id="UP001465976">
    <property type="component" value="Unassembled WGS sequence"/>
</dbReference>
<keyword evidence="3" id="KW-1185">Reference proteome</keyword>
<feature type="transmembrane region" description="Helical" evidence="1">
    <location>
        <begin position="32"/>
        <end position="48"/>
    </location>
</feature>
<proteinExistence type="predicted"/>
<keyword evidence="1" id="KW-1133">Transmembrane helix</keyword>
<reference evidence="2 3" key="1">
    <citation type="submission" date="2024-02" db="EMBL/GenBank/DDBJ databases">
        <title>A draft genome for the cacao thread blight pathogen Marasmius crinis-equi.</title>
        <authorList>
            <person name="Cohen S.P."/>
            <person name="Baruah I.K."/>
            <person name="Amoako-Attah I."/>
            <person name="Bukari Y."/>
            <person name="Meinhardt L.W."/>
            <person name="Bailey B.A."/>
        </authorList>
    </citation>
    <scope>NUCLEOTIDE SEQUENCE [LARGE SCALE GENOMIC DNA]</scope>
    <source>
        <strain evidence="2 3">GH-76</strain>
    </source>
</reference>
<comment type="caution">
    <text evidence="2">The sequence shown here is derived from an EMBL/GenBank/DDBJ whole genome shotgun (WGS) entry which is preliminary data.</text>
</comment>
<accession>A0ABR3FED3</accession>
<feature type="transmembrane region" description="Helical" evidence="1">
    <location>
        <begin position="171"/>
        <end position="194"/>
    </location>
</feature>
<feature type="transmembrane region" description="Helical" evidence="1">
    <location>
        <begin position="60"/>
        <end position="78"/>
    </location>
</feature>
<feature type="transmembrane region" description="Helical" evidence="1">
    <location>
        <begin position="90"/>
        <end position="108"/>
    </location>
</feature>